<comment type="caution">
    <text evidence="1">The sequence shown here is derived from an EMBL/GenBank/DDBJ whole genome shotgun (WGS) entry which is preliminary data.</text>
</comment>
<evidence type="ECO:0000313" key="2">
    <source>
        <dbReference type="Proteomes" id="UP000093366"/>
    </source>
</evidence>
<gene>
    <name evidence="1" type="ORF">A7985_09145</name>
</gene>
<evidence type="ECO:0000313" key="1">
    <source>
        <dbReference type="EMBL" id="OCQ21965.1"/>
    </source>
</evidence>
<dbReference type="AlphaFoldDB" id="A0A1C0TRT0"/>
<sequence>MKFKLYAAIVAVFPAICHSNSPTEPTLNALNEYYSSASRIDQRVAKALVYFQGGLDECSLEVPQVDGSTLLDVCPLANAYGVDNVIRLGEGQYQINLSTELENNQYIAQVTGTNTLREDGLFNADLRPGSRTRRSLIVECKTADTSVPVDCDGNVEVYGQLSAHEYQSELNRKLQAAHDLLSSILNSVSVIEGPPGRDGVDGLNAQAISVKDNGDGTITLENVEQGSITINLPKGLDGLNGRDGTDGTNGVSLSHSWSGTTLSITSASGTSSADLKGEAASLPPGGKPGQVLSIGQQGQYTWVDQPKTMGATAIVRFKGGISDCPVNTDCPIIGEYNVARVHHYKNYFYRIYFKTPMSNDNYAFNSRGGAWWGSNQSGSELVEEKNHTTRTKQYIEIVGTDYVNAYEYAYRGQVFIYDLKNE</sequence>
<dbReference type="EMBL" id="MAUJ01000002">
    <property type="protein sequence ID" value="OCQ21965.1"/>
    <property type="molecule type" value="Genomic_DNA"/>
</dbReference>
<accession>A0A1C0TRT0</accession>
<organism evidence="1 2">
    <name type="scientific">Pseudoalteromonas luteoviolacea</name>
    <dbReference type="NCBI Taxonomy" id="43657"/>
    <lineage>
        <taxon>Bacteria</taxon>
        <taxon>Pseudomonadati</taxon>
        <taxon>Pseudomonadota</taxon>
        <taxon>Gammaproteobacteria</taxon>
        <taxon>Alteromonadales</taxon>
        <taxon>Pseudoalteromonadaceae</taxon>
        <taxon>Pseudoalteromonas</taxon>
    </lineage>
</organism>
<proteinExistence type="predicted"/>
<protein>
    <submittedName>
        <fullName evidence="1">Uncharacterized protein</fullName>
    </submittedName>
</protein>
<reference evidence="2" key="1">
    <citation type="submission" date="2016-07" db="EMBL/GenBank/DDBJ databases">
        <authorList>
            <person name="Florea S."/>
            <person name="Webb J.S."/>
            <person name="Jaromczyk J."/>
            <person name="Schardl C.L."/>
        </authorList>
    </citation>
    <scope>NUCLEOTIDE SEQUENCE [LARGE SCALE GENOMIC DNA]</scope>
    <source>
        <strain evidence="2">IPB1</strain>
    </source>
</reference>
<dbReference type="RefSeq" id="WP_065790171.1">
    <property type="nucleotide sequence ID" value="NZ_MAUJ01000002.1"/>
</dbReference>
<name>A0A1C0TRT0_9GAMM</name>
<dbReference type="Proteomes" id="UP000093366">
    <property type="component" value="Unassembled WGS sequence"/>
</dbReference>